<dbReference type="InterPro" id="IPR026444">
    <property type="entry name" value="Secre_tail"/>
</dbReference>
<evidence type="ECO:0000313" key="3">
    <source>
        <dbReference type="Proteomes" id="UP000248745"/>
    </source>
</evidence>
<sequence length="242" mass="25021">SCNATSTATTITVNPAPTATITAATATTFCTGGSVVLNANTGTGLTYQWKNGANDITGATGASYTATAAGSYSVVVSNTSCNATSTATTVTVNPLPTATITANGMALSVGTFSSYQWYMNNQTITGATTQTYTATQNGSYYVAVTNNGCTNNSDTVTFSSTGMENVNSKNGVTVYPNPAQDVVSINAPVAVNVTIRNINGQVVFAENNVRRADISKLASGLYMIFVTDEKGQLLLTEKLMKK</sequence>
<keyword evidence="3" id="KW-1185">Reference proteome</keyword>
<feature type="non-terminal residue" evidence="2">
    <location>
        <position position="1"/>
    </location>
</feature>
<organism evidence="2 3">
    <name type="scientific">Taibaiella soli</name>
    <dbReference type="NCBI Taxonomy" id="1649169"/>
    <lineage>
        <taxon>Bacteria</taxon>
        <taxon>Pseudomonadati</taxon>
        <taxon>Bacteroidota</taxon>
        <taxon>Chitinophagia</taxon>
        <taxon>Chitinophagales</taxon>
        <taxon>Chitinophagaceae</taxon>
        <taxon>Taibaiella</taxon>
    </lineage>
</organism>
<name>A0A2W2AVW5_9BACT</name>
<accession>A0A2W2AVW5</accession>
<gene>
    <name evidence="2" type="ORF">DN068_14360</name>
</gene>
<dbReference type="EMBL" id="QKTW01000019">
    <property type="protein sequence ID" value="PZF72114.1"/>
    <property type="molecule type" value="Genomic_DNA"/>
</dbReference>
<dbReference type="Pfam" id="PF18962">
    <property type="entry name" value="Por_Secre_tail"/>
    <property type="match status" value="1"/>
</dbReference>
<dbReference type="AlphaFoldDB" id="A0A2W2AVW5"/>
<evidence type="ECO:0000313" key="2">
    <source>
        <dbReference type="EMBL" id="PZF72114.1"/>
    </source>
</evidence>
<dbReference type="InterPro" id="IPR013783">
    <property type="entry name" value="Ig-like_fold"/>
</dbReference>
<proteinExistence type="predicted"/>
<dbReference type="NCBIfam" id="TIGR04183">
    <property type="entry name" value="Por_Secre_tail"/>
    <property type="match status" value="1"/>
</dbReference>
<dbReference type="Proteomes" id="UP000248745">
    <property type="component" value="Unassembled WGS sequence"/>
</dbReference>
<protein>
    <submittedName>
        <fullName evidence="2">Glucose dehydrogenase</fullName>
    </submittedName>
</protein>
<comment type="caution">
    <text evidence="2">The sequence shown here is derived from an EMBL/GenBank/DDBJ whole genome shotgun (WGS) entry which is preliminary data.</text>
</comment>
<dbReference type="Gene3D" id="2.60.40.10">
    <property type="entry name" value="Immunoglobulins"/>
    <property type="match status" value="2"/>
</dbReference>
<reference evidence="2 3" key="1">
    <citation type="submission" date="2018-06" db="EMBL/GenBank/DDBJ databases">
        <title>Mucibacter soli gen. nov., sp. nov., a new member of the family Chitinophagaceae producing mucin.</title>
        <authorList>
            <person name="Kim M.-K."/>
            <person name="Park S."/>
            <person name="Kim T.-S."/>
            <person name="Joung Y."/>
            <person name="Han J.-H."/>
            <person name="Kim S.B."/>
        </authorList>
    </citation>
    <scope>NUCLEOTIDE SEQUENCE [LARGE SCALE GENOMIC DNA]</scope>
    <source>
        <strain evidence="2 3">R1-15</strain>
    </source>
</reference>
<dbReference type="RefSeq" id="WP_165836403.1">
    <property type="nucleotide sequence ID" value="NZ_QKTW01000019.1"/>
</dbReference>
<evidence type="ECO:0000259" key="1">
    <source>
        <dbReference type="Pfam" id="PF18962"/>
    </source>
</evidence>
<feature type="domain" description="Secretion system C-terminal sorting" evidence="1">
    <location>
        <begin position="174"/>
        <end position="233"/>
    </location>
</feature>